<reference evidence="1" key="1">
    <citation type="submission" date="2019-08" db="EMBL/GenBank/DDBJ databases">
        <authorList>
            <person name="Kucharzyk K."/>
            <person name="Murdoch R.W."/>
            <person name="Higgins S."/>
            <person name="Loffler F."/>
        </authorList>
    </citation>
    <scope>NUCLEOTIDE SEQUENCE</scope>
</reference>
<comment type="caution">
    <text evidence="1">The sequence shown here is derived from an EMBL/GenBank/DDBJ whole genome shotgun (WGS) entry which is preliminary data.</text>
</comment>
<accession>A0A645GX37</accession>
<organism evidence="1">
    <name type="scientific">bioreactor metagenome</name>
    <dbReference type="NCBI Taxonomy" id="1076179"/>
    <lineage>
        <taxon>unclassified sequences</taxon>
        <taxon>metagenomes</taxon>
        <taxon>ecological metagenomes</taxon>
    </lineage>
</organism>
<dbReference type="EMBL" id="VSSQ01082878">
    <property type="protein sequence ID" value="MPN31375.1"/>
    <property type="molecule type" value="Genomic_DNA"/>
</dbReference>
<gene>
    <name evidence="1" type="ORF">SDC9_178849</name>
</gene>
<name>A0A645GX37_9ZZZZ</name>
<sequence length="100" mass="11480">MKCQRKLKSEEQKAYPISANYLIAYEQAHNHLFHEIFFRYSGTDTYPVIHEFDLSVSFMKYTVSAHLDLLGEADITMKTSDAYLRCTGKCTISSEVSSEV</sequence>
<protein>
    <submittedName>
        <fullName evidence="1">Uncharacterized protein</fullName>
    </submittedName>
</protein>
<evidence type="ECO:0000313" key="1">
    <source>
        <dbReference type="EMBL" id="MPN31375.1"/>
    </source>
</evidence>
<proteinExistence type="predicted"/>
<dbReference type="AlphaFoldDB" id="A0A645GX37"/>